<feature type="domain" description="YdbS-like PH" evidence="2">
    <location>
        <begin position="108"/>
        <end position="183"/>
    </location>
</feature>
<dbReference type="GeneID" id="83259385"/>
<name>A0AAW7Z5Z3_9ALTE</name>
<gene>
    <name evidence="3" type="ORF">Q4527_15745</name>
</gene>
<proteinExistence type="predicted"/>
<feature type="transmembrane region" description="Helical" evidence="1">
    <location>
        <begin position="80"/>
        <end position="102"/>
    </location>
</feature>
<feature type="transmembrane region" description="Helical" evidence="1">
    <location>
        <begin position="46"/>
        <end position="68"/>
    </location>
</feature>
<dbReference type="Pfam" id="PF03703">
    <property type="entry name" value="bPH_2"/>
    <property type="match status" value="1"/>
</dbReference>
<evidence type="ECO:0000313" key="3">
    <source>
        <dbReference type="EMBL" id="MDO6578859.1"/>
    </source>
</evidence>
<dbReference type="EMBL" id="JAUOQI010000013">
    <property type="protein sequence ID" value="MDO6578859.1"/>
    <property type="molecule type" value="Genomic_DNA"/>
</dbReference>
<dbReference type="InterPro" id="IPR005182">
    <property type="entry name" value="YdbS-like_PH"/>
</dbReference>
<dbReference type="PANTHER" id="PTHR34473">
    <property type="entry name" value="UPF0699 TRANSMEMBRANE PROTEIN YDBS"/>
    <property type="match status" value="1"/>
</dbReference>
<comment type="caution">
    <text evidence="3">The sequence shown here is derived from an EMBL/GenBank/DDBJ whole genome shotgun (WGS) entry which is preliminary data.</text>
</comment>
<organism evidence="3 4">
    <name type="scientific">Alteromonas stellipolaris</name>
    <dbReference type="NCBI Taxonomy" id="233316"/>
    <lineage>
        <taxon>Bacteria</taxon>
        <taxon>Pseudomonadati</taxon>
        <taxon>Pseudomonadota</taxon>
        <taxon>Gammaproteobacteria</taxon>
        <taxon>Alteromonadales</taxon>
        <taxon>Alteromonadaceae</taxon>
        <taxon>Alteromonas/Salinimonas group</taxon>
        <taxon>Alteromonas</taxon>
    </lineage>
</organism>
<accession>A0AAW7Z5Z3</accession>
<dbReference type="RefSeq" id="WP_061997889.1">
    <property type="nucleotide sequence ID" value="NZ_CAXIBE010000004.1"/>
</dbReference>
<evidence type="ECO:0000313" key="4">
    <source>
        <dbReference type="Proteomes" id="UP001170717"/>
    </source>
</evidence>
<keyword evidence="1" id="KW-1133">Transmembrane helix</keyword>
<evidence type="ECO:0000259" key="2">
    <source>
        <dbReference type="Pfam" id="PF03703"/>
    </source>
</evidence>
<reference evidence="3" key="1">
    <citation type="submission" date="2023-07" db="EMBL/GenBank/DDBJ databases">
        <title>Genome content predicts the carbon catabolic preferences of heterotrophic bacteria.</title>
        <authorList>
            <person name="Gralka M."/>
        </authorList>
    </citation>
    <scope>NUCLEOTIDE SEQUENCE</scope>
    <source>
        <strain evidence="3">F2M12</strain>
    </source>
</reference>
<sequence>MTLGTENETFSNAQLNAITTNENTSASDIPQLYQLNLEAISPRYRVINISLAFCSAFVLIMVASALRYQSFFVLPDPLVIAYPFIVMGICVLGCLWTTYHFFADPLIKYALREQDLSLQSGLVFRSLSCQPILRVQHVELKRGPIARLAGLASLQVFSAGGATHTFEIPGIEVEVAERLRQFILDHKDVSAK</sequence>
<dbReference type="AlphaFoldDB" id="A0AAW7Z5Z3"/>
<dbReference type="Proteomes" id="UP001170717">
    <property type="component" value="Unassembled WGS sequence"/>
</dbReference>
<protein>
    <submittedName>
        <fullName evidence="3">PH domain-containing protein</fullName>
    </submittedName>
</protein>
<keyword evidence="1" id="KW-0472">Membrane</keyword>
<keyword evidence="1" id="KW-0812">Transmembrane</keyword>
<evidence type="ECO:0000256" key="1">
    <source>
        <dbReference type="SAM" id="Phobius"/>
    </source>
</evidence>
<dbReference type="PANTHER" id="PTHR34473:SF2">
    <property type="entry name" value="UPF0699 TRANSMEMBRANE PROTEIN YDBT"/>
    <property type="match status" value="1"/>
</dbReference>